<dbReference type="OrthoDB" id="1155918at2"/>
<gene>
    <name evidence="2" type="ORF">SAMN04488007_3738</name>
</gene>
<evidence type="ECO:0000256" key="1">
    <source>
        <dbReference type="SAM" id="SignalP"/>
    </source>
</evidence>
<protein>
    <recommendedName>
        <fullName evidence="4">Lipocalin-like domain-containing protein</fullName>
    </recommendedName>
</protein>
<feature type="chain" id="PRO_5012635819" description="Lipocalin-like domain-containing protein" evidence="1">
    <location>
        <begin position="25"/>
        <end position="369"/>
    </location>
</feature>
<dbReference type="EMBL" id="FQZX01000004">
    <property type="protein sequence ID" value="SHK74232.1"/>
    <property type="molecule type" value="Genomic_DNA"/>
</dbReference>
<feature type="signal peptide" evidence="1">
    <location>
        <begin position="1"/>
        <end position="24"/>
    </location>
</feature>
<sequence length="369" mass="40797">MKKTNLFILFFLSIIIFSCSSDDANESLSDDIDPDGVNIVEEELLNVNATSAGIAIDGATLNDGGVTPTGGIDFSLDYTKQTAFQDYGFEIIFDAPTDFAGAYIQLFDENGMADSYIDVPSSATDNYYGGKFLSKERKDVFTKKGASTQKDEDTVIDVNFSNTVPAGTFCYAICVYDSQGNISQPVEVCVTVESWGGNVNLLGDWDFTKQIDNGELIEVGEESCESYDSTLYCDNGNQVDVELDECYTLNDLVITFNENGTYFFSQESEYKSLDYSASNAACDVIYEEDGGEAYTSSGNWAFNEEENILTLVEFEYTETSDGETYTDVEPDGYLLLDGEISLSNNELIISESDTFNGETELYEYFFSKK</sequence>
<evidence type="ECO:0008006" key="4">
    <source>
        <dbReference type="Google" id="ProtNLM"/>
    </source>
</evidence>
<keyword evidence="1" id="KW-0732">Signal</keyword>
<proteinExistence type="predicted"/>
<keyword evidence="3" id="KW-1185">Reference proteome</keyword>
<evidence type="ECO:0000313" key="2">
    <source>
        <dbReference type="EMBL" id="SHK74232.1"/>
    </source>
</evidence>
<dbReference type="Proteomes" id="UP000184314">
    <property type="component" value="Unassembled WGS sequence"/>
</dbReference>
<dbReference type="AlphaFoldDB" id="A0A1M6UYA2"/>
<organism evidence="2 3">
    <name type="scientific">Maribacter aquivivus</name>
    <dbReference type="NCBI Taxonomy" id="228958"/>
    <lineage>
        <taxon>Bacteria</taxon>
        <taxon>Pseudomonadati</taxon>
        <taxon>Bacteroidota</taxon>
        <taxon>Flavobacteriia</taxon>
        <taxon>Flavobacteriales</taxon>
        <taxon>Flavobacteriaceae</taxon>
        <taxon>Maribacter</taxon>
    </lineage>
</organism>
<dbReference type="RefSeq" id="WP_073247046.1">
    <property type="nucleotide sequence ID" value="NZ_FQZX01000004.1"/>
</dbReference>
<reference evidence="3" key="1">
    <citation type="submission" date="2016-11" db="EMBL/GenBank/DDBJ databases">
        <authorList>
            <person name="Varghese N."/>
            <person name="Submissions S."/>
        </authorList>
    </citation>
    <scope>NUCLEOTIDE SEQUENCE [LARGE SCALE GENOMIC DNA]</scope>
    <source>
        <strain evidence="3">DSM 16478</strain>
    </source>
</reference>
<dbReference type="PROSITE" id="PS51257">
    <property type="entry name" value="PROKAR_LIPOPROTEIN"/>
    <property type="match status" value="1"/>
</dbReference>
<accession>A0A1M6UYA2</accession>
<evidence type="ECO:0000313" key="3">
    <source>
        <dbReference type="Proteomes" id="UP000184314"/>
    </source>
</evidence>
<dbReference type="STRING" id="228958.SAMN04488007_3738"/>
<name>A0A1M6UYA2_9FLAO</name>